<dbReference type="STRING" id="1088818.A0A2I0AGM1"/>
<sequence length="174" mass="19886">MRDCGTVSYFLGLEVNQGDEGIFISQEGYAKEILKRYNMEDCNSINTPIEMGSKVTREREGRFVDPTLYKSLVGSRKYLTCMLLDIFHDVGLVSRYIEQPRKSHWKAAKRILQYIKGTISCGLFYTNSNVFQLAGFTNTRIVIGEVTWMIGRVHLASHSIQVEPRSYGCPRNNT</sequence>
<dbReference type="AlphaFoldDB" id="A0A2I0AGM1"/>
<accession>A0A2I0AGM1</accession>
<protein>
    <submittedName>
        <fullName evidence="2">Putative mitochondrial protein</fullName>
    </submittedName>
</protein>
<dbReference type="Proteomes" id="UP000236161">
    <property type="component" value="Unassembled WGS sequence"/>
</dbReference>
<dbReference type="InterPro" id="IPR013103">
    <property type="entry name" value="RVT_2"/>
</dbReference>
<evidence type="ECO:0000259" key="1">
    <source>
        <dbReference type="Pfam" id="PF07727"/>
    </source>
</evidence>
<dbReference type="EMBL" id="KZ451982">
    <property type="protein sequence ID" value="PKA54694.1"/>
    <property type="molecule type" value="Genomic_DNA"/>
</dbReference>
<evidence type="ECO:0000313" key="2">
    <source>
        <dbReference type="EMBL" id="PKA54694.1"/>
    </source>
</evidence>
<dbReference type="PANTHER" id="PTHR11439:SF483">
    <property type="entry name" value="PEPTIDE SYNTHASE GLIP-LIKE, PUTATIVE (AFU_ORTHOLOGUE AFUA_3G12920)-RELATED"/>
    <property type="match status" value="1"/>
</dbReference>
<evidence type="ECO:0000313" key="3">
    <source>
        <dbReference type="Proteomes" id="UP000236161"/>
    </source>
</evidence>
<name>A0A2I0AGM1_9ASPA</name>
<keyword evidence="3" id="KW-1185">Reference proteome</keyword>
<proteinExistence type="predicted"/>
<gene>
    <name evidence="2" type="ORF">AXF42_Ash000529</name>
</gene>
<organism evidence="2 3">
    <name type="scientific">Apostasia shenzhenica</name>
    <dbReference type="NCBI Taxonomy" id="1088818"/>
    <lineage>
        <taxon>Eukaryota</taxon>
        <taxon>Viridiplantae</taxon>
        <taxon>Streptophyta</taxon>
        <taxon>Embryophyta</taxon>
        <taxon>Tracheophyta</taxon>
        <taxon>Spermatophyta</taxon>
        <taxon>Magnoliopsida</taxon>
        <taxon>Liliopsida</taxon>
        <taxon>Asparagales</taxon>
        <taxon>Orchidaceae</taxon>
        <taxon>Apostasioideae</taxon>
        <taxon>Apostasia</taxon>
    </lineage>
</organism>
<dbReference type="PANTHER" id="PTHR11439">
    <property type="entry name" value="GAG-POL-RELATED RETROTRANSPOSON"/>
    <property type="match status" value="1"/>
</dbReference>
<reference evidence="2 3" key="1">
    <citation type="journal article" date="2017" name="Nature">
        <title>The Apostasia genome and the evolution of orchids.</title>
        <authorList>
            <person name="Zhang G.Q."/>
            <person name="Liu K.W."/>
            <person name="Li Z."/>
            <person name="Lohaus R."/>
            <person name="Hsiao Y.Y."/>
            <person name="Niu S.C."/>
            <person name="Wang J.Y."/>
            <person name="Lin Y.C."/>
            <person name="Xu Q."/>
            <person name="Chen L.J."/>
            <person name="Yoshida K."/>
            <person name="Fujiwara S."/>
            <person name="Wang Z.W."/>
            <person name="Zhang Y.Q."/>
            <person name="Mitsuda N."/>
            <person name="Wang M."/>
            <person name="Liu G.H."/>
            <person name="Pecoraro L."/>
            <person name="Huang H.X."/>
            <person name="Xiao X.J."/>
            <person name="Lin M."/>
            <person name="Wu X.Y."/>
            <person name="Wu W.L."/>
            <person name="Chen Y.Y."/>
            <person name="Chang S.B."/>
            <person name="Sakamoto S."/>
            <person name="Ohme-Takagi M."/>
            <person name="Yagi M."/>
            <person name="Zeng S.J."/>
            <person name="Shen C.Y."/>
            <person name="Yeh C.M."/>
            <person name="Luo Y.B."/>
            <person name="Tsai W.C."/>
            <person name="Van de Peer Y."/>
            <person name="Liu Z.J."/>
        </authorList>
    </citation>
    <scope>NUCLEOTIDE SEQUENCE [LARGE SCALE GENOMIC DNA]</scope>
    <source>
        <strain evidence="3">cv. Shenzhen</strain>
        <tissue evidence="2">Stem</tissue>
    </source>
</reference>
<dbReference type="Pfam" id="PF07727">
    <property type="entry name" value="RVT_2"/>
    <property type="match status" value="1"/>
</dbReference>
<feature type="domain" description="Reverse transcriptase Ty1/copia-type" evidence="1">
    <location>
        <begin position="1"/>
        <end position="50"/>
    </location>
</feature>
<dbReference type="OrthoDB" id="443140at2759"/>